<dbReference type="SUPFAM" id="SSF48452">
    <property type="entry name" value="TPR-like"/>
    <property type="match status" value="1"/>
</dbReference>
<feature type="domain" description="RagB/SusD" evidence="7">
    <location>
        <begin position="383"/>
        <end position="538"/>
    </location>
</feature>
<evidence type="ECO:0000313" key="10">
    <source>
        <dbReference type="Proteomes" id="UP001597512"/>
    </source>
</evidence>
<feature type="domain" description="SusD-like N-terminal" evidence="8">
    <location>
        <begin position="96"/>
        <end position="225"/>
    </location>
</feature>
<evidence type="ECO:0000256" key="3">
    <source>
        <dbReference type="ARBA" id="ARBA00022729"/>
    </source>
</evidence>
<name>A0ABW6ASB9_9BACT</name>
<dbReference type="EMBL" id="JBHUOM010000050">
    <property type="protein sequence ID" value="MFD2938297.1"/>
    <property type="molecule type" value="Genomic_DNA"/>
</dbReference>
<dbReference type="Proteomes" id="UP001597512">
    <property type="component" value="Unassembled WGS sequence"/>
</dbReference>
<dbReference type="Pfam" id="PF07980">
    <property type="entry name" value="SusD_RagB"/>
    <property type="match status" value="1"/>
</dbReference>
<comment type="subcellular location">
    <subcellularLocation>
        <location evidence="1">Cell outer membrane</location>
    </subcellularLocation>
</comment>
<gene>
    <name evidence="9" type="ORF">ACFS25_31325</name>
</gene>
<feature type="chain" id="PRO_5046205182" evidence="6">
    <location>
        <begin position="24"/>
        <end position="538"/>
    </location>
</feature>
<sequence>MKFITNYIALSATALCFTLSGCADLTVPIESELTPANFPSTSSDYLAATGPIYTQLALSSTTSYAIDYWRLQELATDEAIIPARDGNFDDGGQYRQLHLHNWTPDHVTVKGVWQWGYGGINIANRILKLFEGTPDSPAKTASVAELRAMRALYHFYMMDLYGDVPIITVFGDTKLPTNAKRADVFAFIESELKAAMPNLATTTGASTYGRATKWMAQALLAKLYLNASVYAGQPKYAETVAACDTILTKASGLFALDDSYQSIFNPDNGPQIKDIIFAVPYDGNLVKGNMFTRFATHPLLMAKYAIPFRPSIAMSTIKEFYARFNLPGDVRNDTWLVGKQFDFNGNPITTQTTKKGLDATYAGADGTATITWQLEFSPELTLTNPAKMDVGNDILAQAKGIRSVKFYPDKNSSTDRYQSNDMPVFRLADIYLMKAEAILRGATATSIGGEMQTPVILVNKIRTRAKTTLATSTNLDGLLDERAREFSWEGWRRNDLIRFGKFEDVWGFKDNKETFRRLYPIPATERSLNPSLLQNPGY</sequence>
<evidence type="ECO:0000256" key="4">
    <source>
        <dbReference type="ARBA" id="ARBA00023136"/>
    </source>
</evidence>
<dbReference type="InterPro" id="IPR033985">
    <property type="entry name" value="SusD-like_N"/>
</dbReference>
<dbReference type="Gene3D" id="1.10.3780.10">
    <property type="entry name" value="SusD-like"/>
    <property type="match status" value="1"/>
</dbReference>
<feature type="signal peptide" evidence="6">
    <location>
        <begin position="1"/>
        <end position="23"/>
    </location>
</feature>
<evidence type="ECO:0000256" key="5">
    <source>
        <dbReference type="ARBA" id="ARBA00023237"/>
    </source>
</evidence>
<keyword evidence="10" id="KW-1185">Reference proteome</keyword>
<dbReference type="InterPro" id="IPR012944">
    <property type="entry name" value="SusD_RagB_dom"/>
</dbReference>
<dbReference type="Pfam" id="PF14322">
    <property type="entry name" value="SusD-like_3"/>
    <property type="match status" value="1"/>
</dbReference>
<reference evidence="10" key="1">
    <citation type="journal article" date="2019" name="Int. J. Syst. Evol. Microbiol.">
        <title>The Global Catalogue of Microorganisms (GCM) 10K type strain sequencing project: providing services to taxonomists for standard genome sequencing and annotation.</title>
        <authorList>
            <consortium name="The Broad Institute Genomics Platform"/>
            <consortium name="The Broad Institute Genome Sequencing Center for Infectious Disease"/>
            <person name="Wu L."/>
            <person name="Ma J."/>
        </authorList>
    </citation>
    <scope>NUCLEOTIDE SEQUENCE [LARGE SCALE GENOMIC DNA]</scope>
    <source>
        <strain evidence="10">KCTC 52490</strain>
    </source>
</reference>
<protein>
    <submittedName>
        <fullName evidence="9">RagB/SusD family nutrient uptake outer membrane protein</fullName>
    </submittedName>
</protein>
<accession>A0ABW6ASB9</accession>
<evidence type="ECO:0000259" key="7">
    <source>
        <dbReference type="Pfam" id="PF07980"/>
    </source>
</evidence>
<organism evidence="9 10">
    <name type="scientific">Spirosoma flavum</name>
    <dbReference type="NCBI Taxonomy" id="2048557"/>
    <lineage>
        <taxon>Bacteria</taxon>
        <taxon>Pseudomonadati</taxon>
        <taxon>Bacteroidota</taxon>
        <taxon>Cytophagia</taxon>
        <taxon>Cytophagales</taxon>
        <taxon>Cytophagaceae</taxon>
        <taxon>Spirosoma</taxon>
    </lineage>
</organism>
<evidence type="ECO:0000256" key="1">
    <source>
        <dbReference type="ARBA" id="ARBA00004442"/>
    </source>
</evidence>
<evidence type="ECO:0000313" key="9">
    <source>
        <dbReference type="EMBL" id="MFD2938297.1"/>
    </source>
</evidence>
<evidence type="ECO:0000256" key="6">
    <source>
        <dbReference type="SAM" id="SignalP"/>
    </source>
</evidence>
<keyword evidence="3 6" id="KW-0732">Signal</keyword>
<dbReference type="InterPro" id="IPR011990">
    <property type="entry name" value="TPR-like_helical_dom_sf"/>
</dbReference>
<dbReference type="PROSITE" id="PS51257">
    <property type="entry name" value="PROKAR_LIPOPROTEIN"/>
    <property type="match status" value="1"/>
</dbReference>
<dbReference type="RefSeq" id="WP_381509095.1">
    <property type="nucleotide sequence ID" value="NZ_JBHUOM010000050.1"/>
</dbReference>
<proteinExistence type="inferred from homology"/>
<evidence type="ECO:0000259" key="8">
    <source>
        <dbReference type="Pfam" id="PF14322"/>
    </source>
</evidence>
<comment type="caution">
    <text evidence="9">The sequence shown here is derived from an EMBL/GenBank/DDBJ whole genome shotgun (WGS) entry which is preliminary data.</text>
</comment>
<keyword evidence="5" id="KW-0998">Cell outer membrane</keyword>
<dbReference type="Gene3D" id="1.25.40.390">
    <property type="match status" value="1"/>
</dbReference>
<comment type="similarity">
    <text evidence="2">Belongs to the SusD family.</text>
</comment>
<evidence type="ECO:0000256" key="2">
    <source>
        <dbReference type="ARBA" id="ARBA00006275"/>
    </source>
</evidence>
<dbReference type="Gene3D" id="1.25.40.10">
    <property type="entry name" value="Tetratricopeptide repeat domain"/>
    <property type="match status" value="1"/>
</dbReference>
<keyword evidence="4" id="KW-0472">Membrane</keyword>